<evidence type="ECO:0000313" key="2">
    <source>
        <dbReference type="EMBL" id="MQL89898.1"/>
    </source>
</evidence>
<dbReference type="AlphaFoldDB" id="A0A843V1P4"/>
<sequence length="316" mass="35936">MLFDEHQLFPKLTSFVHFLPLRPPLSLKQFEAACLYTIQHRGLSHHKVKTSSKALTHPPIIETAHLDPIFCIRVPNYTIDVGNIASRRILVIGLQRSRQPLNLGSPRIVRPRQTCNPPRHQNLNTHQTEIHPKKKRKKKTQTFESEKYSQEATENPGIDTAHTNDEEHLGAAVAVSPVENLNSVAGLRPLDPLLVFAHVAKRHPGQIKIPRSCSLVPPNESKKKKIPLFVQRTKIFFGSLFPLFEKPKKKKNRKKGEEANRSSCPGIGFDFDFGHNHHFKGWKRGLGRREDTWTDIFGPPRHVRPSVVAARTSPSR</sequence>
<dbReference type="Proteomes" id="UP000652761">
    <property type="component" value="Unassembled WGS sequence"/>
</dbReference>
<feature type="region of interest" description="Disordered" evidence="1">
    <location>
        <begin position="103"/>
        <end position="159"/>
    </location>
</feature>
<organism evidence="2 3">
    <name type="scientific">Colocasia esculenta</name>
    <name type="common">Wild taro</name>
    <name type="synonym">Arum esculentum</name>
    <dbReference type="NCBI Taxonomy" id="4460"/>
    <lineage>
        <taxon>Eukaryota</taxon>
        <taxon>Viridiplantae</taxon>
        <taxon>Streptophyta</taxon>
        <taxon>Embryophyta</taxon>
        <taxon>Tracheophyta</taxon>
        <taxon>Spermatophyta</taxon>
        <taxon>Magnoliopsida</taxon>
        <taxon>Liliopsida</taxon>
        <taxon>Araceae</taxon>
        <taxon>Aroideae</taxon>
        <taxon>Colocasieae</taxon>
        <taxon>Colocasia</taxon>
    </lineage>
</organism>
<feature type="compositionally biased region" description="Polar residues" evidence="1">
    <location>
        <begin position="113"/>
        <end position="127"/>
    </location>
</feature>
<dbReference type="EMBL" id="NMUH01001188">
    <property type="protein sequence ID" value="MQL89898.1"/>
    <property type="molecule type" value="Genomic_DNA"/>
</dbReference>
<name>A0A843V1P4_COLES</name>
<protein>
    <submittedName>
        <fullName evidence="2">Uncharacterized protein</fullName>
    </submittedName>
</protein>
<comment type="caution">
    <text evidence="2">The sequence shown here is derived from an EMBL/GenBank/DDBJ whole genome shotgun (WGS) entry which is preliminary data.</text>
</comment>
<keyword evidence="3" id="KW-1185">Reference proteome</keyword>
<evidence type="ECO:0000313" key="3">
    <source>
        <dbReference type="Proteomes" id="UP000652761"/>
    </source>
</evidence>
<gene>
    <name evidence="2" type="ORF">Taro_022487</name>
</gene>
<reference evidence="2" key="1">
    <citation type="submission" date="2017-07" db="EMBL/GenBank/DDBJ databases">
        <title>Taro Niue Genome Assembly and Annotation.</title>
        <authorList>
            <person name="Atibalentja N."/>
            <person name="Keating K."/>
            <person name="Fields C.J."/>
        </authorList>
    </citation>
    <scope>NUCLEOTIDE SEQUENCE</scope>
    <source>
        <strain evidence="2">Niue_2</strain>
        <tissue evidence="2">Leaf</tissue>
    </source>
</reference>
<proteinExistence type="predicted"/>
<evidence type="ECO:0000256" key="1">
    <source>
        <dbReference type="SAM" id="MobiDB-lite"/>
    </source>
</evidence>
<accession>A0A843V1P4</accession>